<reference evidence="1" key="1">
    <citation type="submission" date="2021-02" db="EMBL/GenBank/DDBJ databases">
        <authorList>
            <person name="Nowell W R."/>
        </authorList>
    </citation>
    <scope>NUCLEOTIDE SEQUENCE</scope>
</reference>
<accession>A0A813XCC3</accession>
<dbReference type="Proteomes" id="UP000663864">
    <property type="component" value="Unassembled WGS sequence"/>
</dbReference>
<organism evidence="1 2">
    <name type="scientific">Rotaria sordida</name>
    <dbReference type="NCBI Taxonomy" id="392033"/>
    <lineage>
        <taxon>Eukaryota</taxon>
        <taxon>Metazoa</taxon>
        <taxon>Spiralia</taxon>
        <taxon>Gnathifera</taxon>
        <taxon>Rotifera</taxon>
        <taxon>Eurotatoria</taxon>
        <taxon>Bdelloidea</taxon>
        <taxon>Philodinida</taxon>
        <taxon>Philodinidae</taxon>
        <taxon>Rotaria</taxon>
    </lineage>
</organism>
<dbReference type="AlphaFoldDB" id="A0A813XCC3"/>
<proteinExistence type="predicted"/>
<evidence type="ECO:0000313" key="2">
    <source>
        <dbReference type="Proteomes" id="UP000663864"/>
    </source>
</evidence>
<gene>
    <name evidence="1" type="ORF">ZHD862_LOCUS5726</name>
</gene>
<dbReference type="EMBL" id="CAJNOT010000153">
    <property type="protein sequence ID" value="CAF0867919.1"/>
    <property type="molecule type" value="Genomic_DNA"/>
</dbReference>
<comment type="caution">
    <text evidence="1">The sequence shown here is derived from an EMBL/GenBank/DDBJ whole genome shotgun (WGS) entry which is preliminary data.</text>
</comment>
<evidence type="ECO:0000313" key="1">
    <source>
        <dbReference type="EMBL" id="CAF0867919.1"/>
    </source>
</evidence>
<sequence>MDTVEKIVGSDIILLWLDEHIGQTENCIELKQEFESNTTNIYFFNDVDQCRRFLSLIKQQQKKLFCIIQGKHAQAIVPDIIKYGISPVVYIFCFDMSHLQEWALDIDCILTGGIFTHEKDLLARLTHDLSAYANLKVTEYRVKRAACDEWAQNLTRNAKRFRNEQCTLTYRTDPFNEQESACVQPNE</sequence>
<name>A0A813XCC3_9BILA</name>
<protein>
    <submittedName>
        <fullName evidence="1">Uncharacterized protein</fullName>
    </submittedName>
</protein>